<evidence type="ECO:0000256" key="2">
    <source>
        <dbReference type="ARBA" id="ARBA00022771"/>
    </source>
</evidence>
<dbReference type="SUPFAM" id="SSF144232">
    <property type="entry name" value="HIT/MYND zinc finger-like"/>
    <property type="match status" value="1"/>
</dbReference>
<dbReference type="PROSITE" id="PS50865">
    <property type="entry name" value="ZF_MYND_2"/>
    <property type="match status" value="1"/>
</dbReference>
<feature type="domain" description="MYND-type" evidence="5">
    <location>
        <begin position="248"/>
        <end position="292"/>
    </location>
</feature>
<dbReference type="Pfam" id="PF01753">
    <property type="entry name" value="zf-MYND"/>
    <property type="match status" value="1"/>
</dbReference>
<evidence type="ECO:0000256" key="4">
    <source>
        <dbReference type="PROSITE-ProRule" id="PRU00134"/>
    </source>
</evidence>
<dbReference type="GO" id="GO:0008270">
    <property type="term" value="F:zinc ion binding"/>
    <property type="evidence" value="ECO:0007669"/>
    <property type="project" value="UniProtKB-KW"/>
</dbReference>
<sequence>MALPLYLSDDFAVVLALKQSDFSDRDIPEGNEFERWTIFNQYVLRNNQETQEQQDVIWSRFCAVYLPAMVDRLISHLPVPLDADEQYAYSEDTKHASDFAVFNPWHEMLVQVQHVPYIGKYLRSKDPLAAQGKLLPQVLAQRVAAVGARWDAKLRSPSITQEERDLYMGAATSAVQLLSTICIHFINEPDRTRVVARETQVKLGKILMVWSRRYRHQFLGDVSQRMLEFMSGVIDPIFVRMRRIYQNCDVCGLDSCQVRTRLMACSRCRTIRYCTPEHQRADWSDDGHKLFCFGTEY</sequence>
<evidence type="ECO:0000313" key="6">
    <source>
        <dbReference type="EMBL" id="KAJ7650614.1"/>
    </source>
</evidence>
<keyword evidence="2 4" id="KW-0863">Zinc-finger</keyword>
<proteinExistence type="predicted"/>
<dbReference type="AlphaFoldDB" id="A0AAD7CJM6"/>
<keyword evidence="1" id="KW-0479">Metal-binding</keyword>
<dbReference type="Proteomes" id="UP001221142">
    <property type="component" value="Unassembled WGS sequence"/>
</dbReference>
<evidence type="ECO:0000313" key="7">
    <source>
        <dbReference type="Proteomes" id="UP001221142"/>
    </source>
</evidence>
<gene>
    <name evidence="6" type="ORF">FB45DRAFT_1050528</name>
</gene>
<evidence type="ECO:0000256" key="3">
    <source>
        <dbReference type="ARBA" id="ARBA00022833"/>
    </source>
</evidence>
<keyword evidence="7" id="KW-1185">Reference proteome</keyword>
<dbReference type="Gene3D" id="6.10.140.2220">
    <property type="match status" value="1"/>
</dbReference>
<evidence type="ECO:0000256" key="1">
    <source>
        <dbReference type="ARBA" id="ARBA00022723"/>
    </source>
</evidence>
<keyword evidence="3" id="KW-0862">Zinc</keyword>
<comment type="caution">
    <text evidence="6">The sequence shown here is derived from an EMBL/GenBank/DDBJ whole genome shotgun (WGS) entry which is preliminary data.</text>
</comment>
<protein>
    <recommendedName>
        <fullName evidence="5">MYND-type domain-containing protein</fullName>
    </recommendedName>
</protein>
<accession>A0AAD7CJM6</accession>
<dbReference type="EMBL" id="JARKIF010000001">
    <property type="protein sequence ID" value="KAJ7650614.1"/>
    <property type="molecule type" value="Genomic_DNA"/>
</dbReference>
<dbReference type="PROSITE" id="PS01360">
    <property type="entry name" value="ZF_MYND_1"/>
    <property type="match status" value="1"/>
</dbReference>
<name>A0AAD7CJM6_9AGAR</name>
<reference evidence="6" key="1">
    <citation type="submission" date="2023-03" db="EMBL/GenBank/DDBJ databases">
        <title>Massive genome expansion in bonnet fungi (Mycena s.s.) driven by repeated elements and novel gene families across ecological guilds.</title>
        <authorList>
            <consortium name="Lawrence Berkeley National Laboratory"/>
            <person name="Harder C.B."/>
            <person name="Miyauchi S."/>
            <person name="Viragh M."/>
            <person name="Kuo A."/>
            <person name="Thoen E."/>
            <person name="Andreopoulos B."/>
            <person name="Lu D."/>
            <person name="Skrede I."/>
            <person name="Drula E."/>
            <person name="Henrissat B."/>
            <person name="Morin E."/>
            <person name="Kohler A."/>
            <person name="Barry K."/>
            <person name="LaButti K."/>
            <person name="Morin E."/>
            <person name="Salamov A."/>
            <person name="Lipzen A."/>
            <person name="Mereny Z."/>
            <person name="Hegedus B."/>
            <person name="Baldrian P."/>
            <person name="Stursova M."/>
            <person name="Weitz H."/>
            <person name="Taylor A."/>
            <person name="Grigoriev I.V."/>
            <person name="Nagy L.G."/>
            <person name="Martin F."/>
            <person name="Kauserud H."/>
        </authorList>
    </citation>
    <scope>NUCLEOTIDE SEQUENCE</scope>
    <source>
        <strain evidence="6">9284</strain>
    </source>
</reference>
<dbReference type="InterPro" id="IPR002893">
    <property type="entry name" value="Znf_MYND"/>
</dbReference>
<organism evidence="6 7">
    <name type="scientific">Roridomyces roridus</name>
    <dbReference type="NCBI Taxonomy" id="1738132"/>
    <lineage>
        <taxon>Eukaryota</taxon>
        <taxon>Fungi</taxon>
        <taxon>Dikarya</taxon>
        <taxon>Basidiomycota</taxon>
        <taxon>Agaricomycotina</taxon>
        <taxon>Agaricomycetes</taxon>
        <taxon>Agaricomycetidae</taxon>
        <taxon>Agaricales</taxon>
        <taxon>Marasmiineae</taxon>
        <taxon>Mycenaceae</taxon>
        <taxon>Roridomyces</taxon>
    </lineage>
</organism>
<evidence type="ECO:0000259" key="5">
    <source>
        <dbReference type="PROSITE" id="PS50865"/>
    </source>
</evidence>